<keyword evidence="3" id="KW-0813">Transport</keyword>
<dbReference type="PANTHER" id="PTHR30290:SF10">
    <property type="entry name" value="PERIPLASMIC OLIGOPEPTIDE-BINDING PROTEIN-RELATED"/>
    <property type="match status" value="1"/>
</dbReference>
<dbReference type="Proteomes" id="UP000176288">
    <property type="component" value="Chromosome"/>
</dbReference>
<evidence type="ECO:0000313" key="7">
    <source>
        <dbReference type="EMBL" id="AOZ72744.1"/>
    </source>
</evidence>
<proteinExistence type="inferred from homology"/>
<dbReference type="Gene3D" id="3.90.76.10">
    <property type="entry name" value="Dipeptide-binding Protein, Domain 1"/>
    <property type="match status" value="1"/>
</dbReference>
<evidence type="ECO:0000256" key="3">
    <source>
        <dbReference type="ARBA" id="ARBA00022448"/>
    </source>
</evidence>
<dbReference type="GO" id="GO:0030313">
    <property type="term" value="C:cell envelope"/>
    <property type="evidence" value="ECO:0007669"/>
    <property type="project" value="UniProtKB-SubCell"/>
</dbReference>
<evidence type="ECO:0000256" key="5">
    <source>
        <dbReference type="SAM" id="SignalP"/>
    </source>
</evidence>
<dbReference type="STRING" id="1912795.BK816_05090"/>
<dbReference type="PIRSF" id="PIRSF002741">
    <property type="entry name" value="MppA"/>
    <property type="match status" value="1"/>
</dbReference>
<feature type="domain" description="Solute-binding protein family 5" evidence="6">
    <location>
        <begin position="94"/>
        <end position="447"/>
    </location>
</feature>
<sequence>MRNSRTNFKRGSAVAAAAVCAMMLGACGGGTTAPSTSNSAEGGSTGGEKVINAGVAYDMNSGFDPATTSGALPLAANWHVFEGLMDLDPVTHEVYVGLAKEEPKKVDDTHYEVTLRDGAKFSDGSDVTVDDVLFSFNRILDPENKDTGLYRAFLPFMDKVEKKDDKTVTISLKYPFALLNERLSLVKIVPKAVVEADAEAFKAKPTGSGPYVITEATPKTVVKFDKNPNYNGSKEAKVDKMEWKVLGDAAARLTAMQSGTTDAIESVPALDVQSGILAKGDTKVESVDSFGLVFMMFNTKKPPFDDVRVRQAFFYAVDYDKLVNNAMFGLANPATSYLQESHPDYQKASTVYTHDVEKAKKLLAEAGHPTLDLTLNITDHAFMKDIGPLVQENLKEAGINIKLEQDASGGTYKKVDQGDYSVLIAPGDPSVFGNDPDILLRWWYGKNIWSEKRYNWADSAEFKQIQELLDQASQTTDKEAAKANYKKVYDIISDNAVLYPLVHRKLPTAWNDAKLDGFKPISTTGLSFLGVGLK</sequence>
<protein>
    <recommendedName>
        <fullName evidence="6">Solute-binding protein family 5 domain-containing protein</fullName>
    </recommendedName>
</protein>
<dbReference type="GO" id="GO:0043190">
    <property type="term" value="C:ATP-binding cassette (ABC) transporter complex"/>
    <property type="evidence" value="ECO:0007669"/>
    <property type="project" value="InterPro"/>
</dbReference>
<dbReference type="InterPro" id="IPR000914">
    <property type="entry name" value="SBP_5_dom"/>
</dbReference>
<reference evidence="7 8" key="1">
    <citation type="submission" date="2016-10" db="EMBL/GenBank/DDBJ databases">
        <title>Actinomyces aegypiusis sp. nov., isolated from the Aegypius monachus in Qinghai Tibet Plateau China.</title>
        <authorList>
            <person name="Wang Y."/>
        </authorList>
    </citation>
    <scope>NUCLEOTIDE SEQUENCE [LARGE SCALE GENOMIC DNA]</scope>
    <source>
        <strain evidence="7 8">VUL4_3</strain>
    </source>
</reference>
<dbReference type="OrthoDB" id="5243526at2"/>
<feature type="chain" id="PRO_5038601734" description="Solute-binding protein family 5 domain-containing protein" evidence="5">
    <location>
        <begin position="29"/>
        <end position="534"/>
    </location>
</feature>
<gene>
    <name evidence="7" type="ORF">BK816_05090</name>
</gene>
<dbReference type="AlphaFoldDB" id="A0A1D9MKA5"/>
<evidence type="ECO:0000259" key="6">
    <source>
        <dbReference type="Pfam" id="PF00496"/>
    </source>
</evidence>
<dbReference type="KEGG" id="avu:BK816_05090"/>
<dbReference type="Gene3D" id="3.40.190.10">
    <property type="entry name" value="Periplasmic binding protein-like II"/>
    <property type="match status" value="1"/>
</dbReference>
<evidence type="ECO:0000256" key="2">
    <source>
        <dbReference type="ARBA" id="ARBA00005695"/>
    </source>
</evidence>
<feature type="signal peptide" evidence="5">
    <location>
        <begin position="1"/>
        <end position="28"/>
    </location>
</feature>
<name>A0A1D9MKA5_9ACTO</name>
<dbReference type="SUPFAM" id="SSF53850">
    <property type="entry name" value="Periplasmic binding protein-like II"/>
    <property type="match status" value="1"/>
</dbReference>
<dbReference type="EMBL" id="CP017812">
    <property type="protein sequence ID" value="AOZ72744.1"/>
    <property type="molecule type" value="Genomic_DNA"/>
</dbReference>
<dbReference type="PANTHER" id="PTHR30290">
    <property type="entry name" value="PERIPLASMIC BINDING COMPONENT OF ABC TRANSPORTER"/>
    <property type="match status" value="1"/>
</dbReference>
<dbReference type="InterPro" id="IPR039424">
    <property type="entry name" value="SBP_5"/>
</dbReference>
<dbReference type="RefSeq" id="WP_071164210.1">
    <property type="nucleotide sequence ID" value="NZ_CP017812.1"/>
</dbReference>
<evidence type="ECO:0000256" key="1">
    <source>
        <dbReference type="ARBA" id="ARBA00004196"/>
    </source>
</evidence>
<keyword evidence="4 5" id="KW-0732">Signal</keyword>
<dbReference type="GO" id="GO:0042597">
    <property type="term" value="C:periplasmic space"/>
    <property type="evidence" value="ECO:0007669"/>
    <property type="project" value="UniProtKB-ARBA"/>
</dbReference>
<evidence type="ECO:0000313" key="8">
    <source>
        <dbReference type="Proteomes" id="UP000176288"/>
    </source>
</evidence>
<comment type="subcellular location">
    <subcellularLocation>
        <location evidence="1">Cell envelope</location>
    </subcellularLocation>
</comment>
<dbReference type="GO" id="GO:1904680">
    <property type="term" value="F:peptide transmembrane transporter activity"/>
    <property type="evidence" value="ECO:0007669"/>
    <property type="project" value="TreeGrafter"/>
</dbReference>
<organism evidence="7 8">
    <name type="scientific">Boudabousia tangfeifanii</name>
    <dbReference type="NCBI Taxonomy" id="1912795"/>
    <lineage>
        <taxon>Bacteria</taxon>
        <taxon>Bacillati</taxon>
        <taxon>Actinomycetota</taxon>
        <taxon>Actinomycetes</taxon>
        <taxon>Actinomycetales</taxon>
        <taxon>Actinomycetaceae</taxon>
        <taxon>Boudabousia</taxon>
    </lineage>
</organism>
<dbReference type="CDD" id="cd00995">
    <property type="entry name" value="PBP2_NikA_DppA_OppA_like"/>
    <property type="match status" value="1"/>
</dbReference>
<dbReference type="Gene3D" id="3.10.105.10">
    <property type="entry name" value="Dipeptide-binding Protein, Domain 3"/>
    <property type="match status" value="1"/>
</dbReference>
<evidence type="ECO:0000256" key="4">
    <source>
        <dbReference type="ARBA" id="ARBA00022729"/>
    </source>
</evidence>
<accession>A0A1D9MKA5</accession>
<comment type="similarity">
    <text evidence="2">Belongs to the bacterial solute-binding protein 5 family.</text>
</comment>
<dbReference type="PROSITE" id="PS51257">
    <property type="entry name" value="PROKAR_LIPOPROTEIN"/>
    <property type="match status" value="1"/>
</dbReference>
<keyword evidence="8" id="KW-1185">Reference proteome</keyword>
<dbReference type="GO" id="GO:0015833">
    <property type="term" value="P:peptide transport"/>
    <property type="evidence" value="ECO:0007669"/>
    <property type="project" value="TreeGrafter"/>
</dbReference>
<dbReference type="InterPro" id="IPR030678">
    <property type="entry name" value="Peptide/Ni-bd"/>
</dbReference>
<dbReference type="Pfam" id="PF00496">
    <property type="entry name" value="SBP_bac_5"/>
    <property type="match status" value="1"/>
</dbReference>